<comment type="pathway">
    <text evidence="1">Carbohydrate metabolism; galactose metabolism.</text>
</comment>
<dbReference type="InterPro" id="IPR001509">
    <property type="entry name" value="Epimerase_deHydtase"/>
</dbReference>
<dbReference type="RefSeq" id="WP_398276781.1">
    <property type="nucleotide sequence ID" value="NZ_JBITLV010000001.1"/>
</dbReference>
<evidence type="ECO:0000256" key="1">
    <source>
        <dbReference type="ARBA" id="ARBA00004947"/>
    </source>
</evidence>
<evidence type="ECO:0000259" key="6">
    <source>
        <dbReference type="Pfam" id="PF01370"/>
    </source>
</evidence>
<sequence length="296" mass="30018">MDAALTSKGHVLVTGARGYVGRAVVSELAADGYEPRELLGDIRSGASLADAVRGVVGVVHLAGVARVRDAGVTELESVNAGGTATLLSVLSAAGSRVPVVLASSAAVYGSSGGRLSEASAVAPVNAYGRSKLLAEHHLAAYEGPTVALRCFNVAGALPGMPDADGTRIVNRALAVARGSLDSLTINGDGTARRDYVHVADVAAAYRLALESSLSGLHAEKRCYVVGSGVGVSLTEIVAAVEATTGRPVPVTYGPAGDEAAELVADPALAAHDLDWEPHRSQLGRIIHDAWTATSAT</sequence>
<comment type="caution">
    <text evidence="7">The sequence shown here is derived from an EMBL/GenBank/DDBJ whole genome shotgun (WGS) entry which is preliminary data.</text>
</comment>
<evidence type="ECO:0000313" key="7">
    <source>
        <dbReference type="EMBL" id="MFI7586479.1"/>
    </source>
</evidence>
<evidence type="ECO:0000256" key="3">
    <source>
        <dbReference type="ARBA" id="ARBA00018569"/>
    </source>
</evidence>
<dbReference type="Proteomes" id="UP001612915">
    <property type="component" value="Unassembled WGS sequence"/>
</dbReference>
<name>A0ABW8AJE8_9ACTN</name>
<evidence type="ECO:0000313" key="8">
    <source>
        <dbReference type="Proteomes" id="UP001612915"/>
    </source>
</evidence>
<dbReference type="InterPro" id="IPR036291">
    <property type="entry name" value="NAD(P)-bd_dom_sf"/>
</dbReference>
<feature type="domain" description="NAD-dependent epimerase/dehydratase" evidence="6">
    <location>
        <begin position="11"/>
        <end position="217"/>
    </location>
</feature>
<protein>
    <recommendedName>
        <fullName evidence="3">UDP-glucose 4-epimerase</fullName>
    </recommendedName>
    <alternativeName>
        <fullName evidence="5">Galactowaldenase</fullName>
    </alternativeName>
    <alternativeName>
        <fullName evidence="4">UDP-galactose 4-epimerase</fullName>
    </alternativeName>
</protein>
<evidence type="ECO:0000256" key="4">
    <source>
        <dbReference type="ARBA" id="ARBA00031367"/>
    </source>
</evidence>
<dbReference type="PANTHER" id="PTHR43725:SF53">
    <property type="entry name" value="UDP-ARABINOSE 4-EPIMERASE 1"/>
    <property type="match status" value="1"/>
</dbReference>
<comment type="similarity">
    <text evidence="2">Belongs to the NAD(P)-dependent epimerase/dehydratase family.</text>
</comment>
<organism evidence="7 8">
    <name type="scientific">Spongisporangium articulatum</name>
    <dbReference type="NCBI Taxonomy" id="3362603"/>
    <lineage>
        <taxon>Bacteria</taxon>
        <taxon>Bacillati</taxon>
        <taxon>Actinomycetota</taxon>
        <taxon>Actinomycetes</taxon>
        <taxon>Kineosporiales</taxon>
        <taxon>Kineosporiaceae</taxon>
        <taxon>Spongisporangium</taxon>
    </lineage>
</organism>
<dbReference type="PANTHER" id="PTHR43725">
    <property type="entry name" value="UDP-GLUCOSE 4-EPIMERASE"/>
    <property type="match status" value="1"/>
</dbReference>
<evidence type="ECO:0000256" key="2">
    <source>
        <dbReference type="ARBA" id="ARBA00007637"/>
    </source>
</evidence>
<dbReference type="Gene3D" id="3.90.25.10">
    <property type="entry name" value="UDP-galactose 4-epimerase, domain 1"/>
    <property type="match status" value="1"/>
</dbReference>
<accession>A0ABW8AJE8</accession>
<dbReference type="SUPFAM" id="SSF51735">
    <property type="entry name" value="NAD(P)-binding Rossmann-fold domains"/>
    <property type="match status" value="1"/>
</dbReference>
<reference evidence="7 8" key="1">
    <citation type="submission" date="2024-10" db="EMBL/GenBank/DDBJ databases">
        <title>The Natural Products Discovery Center: Release of the First 8490 Sequenced Strains for Exploring Actinobacteria Biosynthetic Diversity.</title>
        <authorList>
            <person name="Kalkreuter E."/>
            <person name="Kautsar S.A."/>
            <person name="Yang D."/>
            <person name="Bader C.D."/>
            <person name="Teijaro C.N."/>
            <person name="Fluegel L."/>
            <person name="Davis C.M."/>
            <person name="Simpson J.R."/>
            <person name="Lauterbach L."/>
            <person name="Steele A.D."/>
            <person name="Gui C."/>
            <person name="Meng S."/>
            <person name="Li G."/>
            <person name="Viehrig K."/>
            <person name="Ye F."/>
            <person name="Su P."/>
            <person name="Kiefer A.F."/>
            <person name="Nichols A."/>
            <person name="Cepeda A.J."/>
            <person name="Yan W."/>
            <person name="Fan B."/>
            <person name="Jiang Y."/>
            <person name="Adhikari A."/>
            <person name="Zheng C.-J."/>
            <person name="Schuster L."/>
            <person name="Cowan T.M."/>
            <person name="Smanski M.J."/>
            <person name="Chevrette M.G."/>
            <person name="De Carvalho L.P.S."/>
            <person name="Shen B."/>
        </authorList>
    </citation>
    <scope>NUCLEOTIDE SEQUENCE [LARGE SCALE GENOMIC DNA]</scope>
    <source>
        <strain evidence="7 8">NPDC049639</strain>
    </source>
</reference>
<proteinExistence type="inferred from homology"/>
<keyword evidence="8" id="KW-1185">Reference proteome</keyword>
<dbReference type="Pfam" id="PF01370">
    <property type="entry name" value="Epimerase"/>
    <property type="match status" value="1"/>
</dbReference>
<dbReference type="Gene3D" id="3.40.50.720">
    <property type="entry name" value="NAD(P)-binding Rossmann-like Domain"/>
    <property type="match status" value="1"/>
</dbReference>
<evidence type="ECO:0000256" key="5">
    <source>
        <dbReference type="ARBA" id="ARBA00033067"/>
    </source>
</evidence>
<dbReference type="EMBL" id="JBITLV010000001">
    <property type="protein sequence ID" value="MFI7586479.1"/>
    <property type="molecule type" value="Genomic_DNA"/>
</dbReference>
<gene>
    <name evidence="7" type="ORF">ACIB24_05335</name>
</gene>